<feature type="binding site" evidence="3">
    <location>
        <position position="90"/>
    </location>
    <ligand>
        <name>a divalent metal cation</name>
        <dbReference type="ChEBI" id="CHEBI:60240"/>
        <label>1</label>
    </ligand>
</feature>
<dbReference type="Proteomes" id="UP000033934">
    <property type="component" value="Unassembled WGS sequence"/>
</dbReference>
<dbReference type="GO" id="GO:0046872">
    <property type="term" value="F:metal ion binding"/>
    <property type="evidence" value="ECO:0007669"/>
    <property type="project" value="UniProtKB-KW"/>
</dbReference>
<dbReference type="GO" id="GO:0016788">
    <property type="term" value="F:hydrolase activity, acting on ester bonds"/>
    <property type="evidence" value="ECO:0007669"/>
    <property type="project" value="InterPro"/>
</dbReference>
<keyword evidence="2" id="KW-0378">Hydrolase</keyword>
<reference evidence="4 5" key="1">
    <citation type="journal article" date="2015" name="Nature">
        <title>rRNA introns, odd ribosomes, and small enigmatic genomes across a large radiation of phyla.</title>
        <authorList>
            <person name="Brown C.T."/>
            <person name="Hug L.A."/>
            <person name="Thomas B.C."/>
            <person name="Sharon I."/>
            <person name="Castelle C.J."/>
            <person name="Singh A."/>
            <person name="Wilkins M.J."/>
            <person name="Williams K.H."/>
            <person name="Banfield J.F."/>
        </authorList>
    </citation>
    <scope>NUCLEOTIDE SEQUENCE [LARGE SCALE GENOMIC DNA]</scope>
</reference>
<dbReference type="InterPro" id="IPR015991">
    <property type="entry name" value="TatD/YcfH-like"/>
</dbReference>
<feature type="binding site" evidence="3">
    <location>
        <position position="6"/>
    </location>
    <ligand>
        <name>a divalent metal cation</name>
        <dbReference type="ChEBI" id="CHEBI:60240"/>
        <label>1</label>
    </ligand>
</feature>
<feature type="non-terminal residue" evidence="4">
    <location>
        <position position="1"/>
    </location>
</feature>
<feature type="binding site" evidence="3">
    <location>
        <position position="159"/>
    </location>
    <ligand>
        <name>a divalent metal cation</name>
        <dbReference type="ChEBI" id="CHEBI:60240"/>
        <label>2</label>
    </ligand>
</feature>
<dbReference type="InterPro" id="IPR018228">
    <property type="entry name" value="DNase_TatD-rel_CS"/>
</dbReference>
<dbReference type="FunFam" id="3.20.20.140:FF:000005">
    <property type="entry name" value="TatD family hydrolase"/>
    <property type="match status" value="1"/>
</dbReference>
<accession>A0A0G0L8B6</accession>
<dbReference type="PROSITE" id="PS01091">
    <property type="entry name" value="TATD_3"/>
    <property type="match status" value="1"/>
</dbReference>
<evidence type="ECO:0000256" key="3">
    <source>
        <dbReference type="PIRSR" id="PIRSR005902-1"/>
    </source>
</evidence>
<feature type="binding site" evidence="3">
    <location>
        <position position="4"/>
    </location>
    <ligand>
        <name>a divalent metal cation</name>
        <dbReference type="ChEBI" id="CHEBI:60240"/>
        <label>1</label>
    </ligand>
</feature>
<dbReference type="Pfam" id="PF01026">
    <property type="entry name" value="TatD_DNase"/>
    <property type="match status" value="1"/>
</dbReference>
<evidence type="ECO:0000313" key="4">
    <source>
        <dbReference type="EMBL" id="KKQ87232.1"/>
    </source>
</evidence>
<proteinExistence type="predicted"/>
<organism evidence="4 5">
    <name type="scientific">Berkelbacteria bacterium GW2011_GWA2_38_9</name>
    <dbReference type="NCBI Taxonomy" id="1618334"/>
    <lineage>
        <taxon>Bacteria</taxon>
        <taxon>Candidatus Berkelbacteria</taxon>
    </lineage>
</organism>
<dbReference type="Gene3D" id="3.20.20.140">
    <property type="entry name" value="Metal-dependent hydrolases"/>
    <property type="match status" value="1"/>
</dbReference>
<evidence type="ECO:0000256" key="1">
    <source>
        <dbReference type="ARBA" id="ARBA00022723"/>
    </source>
</evidence>
<dbReference type="GO" id="GO:0004536">
    <property type="term" value="F:DNA nuclease activity"/>
    <property type="evidence" value="ECO:0007669"/>
    <property type="project" value="InterPro"/>
</dbReference>
<evidence type="ECO:0000313" key="5">
    <source>
        <dbReference type="Proteomes" id="UP000033934"/>
    </source>
</evidence>
<dbReference type="NCBIfam" id="TIGR00010">
    <property type="entry name" value="YchF/TatD family DNA exonuclease"/>
    <property type="match status" value="1"/>
</dbReference>
<sequence length="260" mass="29260">IDTHAHLEMKTLSDDTIGVIQRAKAAGVEKILTIGTDVDSSKNALQLARKYPEVLATVGAHPEMANKVDLSVYQQLISLARNPEIIAIGEIGLDYYRLEKSGKFSHLSSEKEQVRLFEQMIDIAIENEIPIIVHSREAVKDTLDIINSYKSELVGGVFHCFSYSLGDSRRFLDTNFYLSFTNIITYKKNDYLRDVIKYTSLDRILIETDAPFLPPEDRRGQTSEPRDVVSVAQAIAQIKNISIQEVGQITSQNAKKLFKL</sequence>
<evidence type="ECO:0000256" key="2">
    <source>
        <dbReference type="ARBA" id="ARBA00022801"/>
    </source>
</evidence>
<comment type="caution">
    <text evidence="4">The sequence shown here is derived from an EMBL/GenBank/DDBJ whole genome shotgun (WGS) entry which is preliminary data.</text>
</comment>
<dbReference type="InterPro" id="IPR032466">
    <property type="entry name" value="Metal_Hydrolase"/>
</dbReference>
<keyword evidence="1 3" id="KW-0479">Metal-binding</keyword>
<dbReference type="CDD" id="cd01310">
    <property type="entry name" value="TatD_DNAse"/>
    <property type="match status" value="1"/>
</dbReference>
<dbReference type="EMBL" id="LBVO01000054">
    <property type="protein sequence ID" value="KKQ87232.1"/>
    <property type="molecule type" value="Genomic_DNA"/>
</dbReference>
<feature type="binding site" evidence="3">
    <location>
        <position position="209"/>
    </location>
    <ligand>
        <name>a divalent metal cation</name>
        <dbReference type="ChEBI" id="CHEBI:60240"/>
        <label>1</label>
    </ligand>
</feature>
<dbReference type="PANTHER" id="PTHR46124:SF2">
    <property type="entry name" value="D-AMINOACYL-TRNA DEACYLASE"/>
    <property type="match status" value="1"/>
</dbReference>
<dbReference type="PANTHER" id="PTHR46124">
    <property type="entry name" value="D-AMINOACYL-TRNA DEACYLASE"/>
    <property type="match status" value="1"/>
</dbReference>
<dbReference type="AlphaFoldDB" id="A0A0G0L8B6"/>
<feature type="binding site" evidence="3">
    <location>
        <position position="134"/>
    </location>
    <ligand>
        <name>a divalent metal cation</name>
        <dbReference type="ChEBI" id="CHEBI:60240"/>
        <label>2</label>
    </ligand>
</feature>
<dbReference type="InterPro" id="IPR001130">
    <property type="entry name" value="TatD-like"/>
</dbReference>
<name>A0A0G0L8B6_9BACT</name>
<dbReference type="SUPFAM" id="SSF51556">
    <property type="entry name" value="Metallo-dependent hydrolases"/>
    <property type="match status" value="1"/>
</dbReference>
<dbReference type="PATRIC" id="fig|1618334.3.peg.698"/>
<protein>
    <submittedName>
        <fullName evidence="4">TatD-related deoxyribonuclease</fullName>
    </submittedName>
</protein>
<gene>
    <name evidence="4" type="ORF">UT11_C0054G0001</name>
</gene>
<dbReference type="PIRSF" id="PIRSF005902">
    <property type="entry name" value="DNase_TatD"/>
    <property type="match status" value="1"/>
</dbReference>